<dbReference type="InterPro" id="IPR000719">
    <property type="entry name" value="Prot_kinase_dom"/>
</dbReference>
<dbReference type="GO" id="GO:0005524">
    <property type="term" value="F:ATP binding"/>
    <property type="evidence" value="ECO:0007669"/>
    <property type="project" value="InterPro"/>
</dbReference>
<proteinExistence type="predicted"/>
<dbReference type="PANTHER" id="PTHR44167:SF24">
    <property type="entry name" value="SERINE_THREONINE-PROTEIN KINASE CHK2"/>
    <property type="match status" value="1"/>
</dbReference>
<protein>
    <recommendedName>
        <fullName evidence="1">Protein kinase domain-containing protein</fullName>
    </recommendedName>
</protein>
<dbReference type="InterPro" id="IPR008271">
    <property type="entry name" value="Ser/Thr_kinase_AS"/>
</dbReference>
<dbReference type="PROSITE" id="PS00108">
    <property type="entry name" value="PROTEIN_KINASE_ST"/>
    <property type="match status" value="1"/>
</dbReference>
<dbReference type="GO" id="GO:0005634">
    <property type="term" value="C:nucleus"/>
    <property type="evidence" value="ECO:0007669"/>
    <property type="project" value="TreeGrafter"/>
</dbReference>
<dbReference type="InterPro" id="IPR011009">
    <property type="entry name" value="Kinase-like_dom_sf"/>
</dbReference>
<dbReference type="PROSITE" id="PS50011">
    <property type="entry name" value="PROTEIN_KINASE_DOM"/>
    <property type="match status" value="1"/>
</dbReference>
<dbReference type="GO" id="GO:0005737">
    <property type="term" value="C:cytoplasm"/>
    <property type="evidence" value="ECO:0007669"/>
    <property type="project" value="TreeGrafter"/>
</dbReference>
<evidence type="ECO:0000313" key="2">
    <source>
        <dbReference type="EMBL" id="QHS87028.1"/>
    </source>
</evidence>
<dbReference type="GO" id="GO:0004674">
    <property type="term" value="F:protein serine/threonine kinase activity"/>
    <property type="evidence" value="ECO:0007669"/>
    <property type="project" value="TreeGrafter"/>
</dbReference>
<dbReference type="GO" id="GO:0044773">
    <property type="term" value="P:mitotic DNA damage checkpoint signaling"/>
    <property type="evidence" value="ECO:0007669"/>
    <property type="project" value="TreeGrafter"/>
</dbReference>
<accession>A0A6C0B675</accession>
<name>A0A6C0B675_9ZZZZ</name>
<feature type="domain" description="Protein kinase" evidence="1">
    <location>
        <begin position="69"/>
        <end position="396"/>
    </location>
</feature>
<sequence length="396" mass="46127">MYSFIVNPSNKKNYDDKTRKSINKLTNHFQQTGGKYVSKGTYKCVHSPPISCADKSDKYNSDEYISALTTYPQAVNANKNENIKKQIDPEDQFTVKLIKTCKLGKLNPIKESAGEFRDCTSITNGNFLSNYKYPFEYYDYDSEEDLRLLISRNGGLDLSELIKELTKMDIKKVLIILPKLFKNFKNIFYGLSRFKEEEFIHCDIKPNNILYNIKTNRFNIIDLGLMTSFTKALTDEYFIQYTINVVNNAYYYRYWPLDAGVAALFLKRNKNKTDINHSPPISQGPNAYDNVRNPKNIRKLYYDNINNTETFIKASKEKLDTYSLGVTIKEFLYSDDINLLINKISKTYPKNANVKKIKIIHQRLLKLVDKMLNIDPFKRISIDSAHKEYLSIIEFL</sequence>
<dbReference type="PANTHER" id="PTHR44167">
    <property type="entry name" value="OVARIAN-SPECIFIC SERINE/THREONINE-PROTEIN KINASE LOK-RELATED"/>
    <property type="match status" value="1"/>
</dbReference>
<evidence type="ECO:0000259" key="1">
    <source>
        <dbReference type="PROSITE" id="PS50011"/>
    </source>
</evidence>
<organism evidence="2">
    <name type="scientific">viral metagenome</name>
    <dbReference type="NCBI Taxonomy" id="1070528"/>
    <lineage>
        <taxon>unclassified sequences</taxon>
        <taxon>metagenomes</taxon>
        <taxon>organismal metagenomes</taxon>
    </lineage>
</organism>
<dbReference type="SMART" id="SM00220">
    <property type="entry name" value="S_TKc"/>
    <property type="match status" value="1"/>
</dbReference>
<dbReference type="SUPFAM" id="SSF56112">
    <property type="entry name" value="Protein kinase-like (PK-like)"/>
    <property type="match status" value="1"/>
</dbReference>
<dbReference type="EMBL" id="MN739074">
    <property type="protein sequence ID" value="QHS87028.1"/>
    <property type="molecule type" value="Genomic_DNA"/>
</dbReference>
<dbReference type="Gene3D" id="1.10.510.10">
    <property type="entry name" value="Transferase(Phosphotransferase) domain 1"/>
    <property type="match status" value="1"/>
</dbReference>
<dbReference type="Pfam" id="PF00069">
    <property type="entry name" value="Pkinase"/>
    <property type="match status" value="1"/>
</dbReference>
<reference evidence="2" key="1">
    <citation type="journal article" date="2020" name="Nature">
        <title>Giant virus diversity and host interactions through global metagenomics.</title>
        <authorList>
            <person name="Schulz F."/>
            <person name="Roux S."/>
            <person name="Paez-Espino D."/>
            <person name="Jungbluth S."/>
            <person name="Walsh D.A."/>
            <person name="Denef V.J."/>
            <person name="McMahon K.D."/>
            <person name="Konstantinidis K.T."/>
            <person name="Eloe-Fadrosh E.A."/>
            <person name="Kyrpides N.C."/>
            <person name="Woyke T."/>
        </authorList>
    </citation>
    <scope>NUCLEOTIDE SEQUENCE</scope>
    <source>
        <strain evidence="2">GVMAG-M-3300009422-16</strain>
    </source>
</reference>
<dbReference type="AlphaFoldDB" id="A0A6C0B675"/>